<comment type="caution">
    <text evidence="2">The sequence shown here is derived from an EMBL/GenBank/DDBJ whole genome shotgun (WGS) entry which is preliminary data.</text>
</comment>
<sequence>MMYDEGELLKPELQRNYVWTKLEASRFIDSILLGLPVPSIFFAKVEDEKKLIIDGYQRIMTVYDFVKGVFSGNNQSFKLSNSEAINKRWRNKTFVELTEDEQIRIRATTIHAIIFEQKQPRNDSGMYQIFERINTGGKTLKSQEIRNCIYQGDMNSILIELNKEEIWRKILQNDKLDSRMLDIELILRFFSISHLYSNTPDTHTINLTNYLNWYMSDKKNMNEGQIKKLTQIFIDTMNQVFEIFNDLSFRKPTNINRKIKVNPVIFDAVSVATLRVIENKLELASKEAILDRYGKLFLDEEFIDMISKRTTNIDNIIGRINKVYVDVYGGKI</sequence>
<dbReference type="EMBL" id="JAHUZB010000001">
    <property type="protein sequence ID" value="MBV7389456.1"/>
    <property type="molecule type" value="Genomic_DNA"/>
</dbReference>
<evidence type="ECO:0000313" key="2">
    <source>
        <dbReference type="EMBL" id="MBV7389456.1"/>
    </source>
</evidence>
<dbReference type="Pfam" id="PF03235">
    <property type="entry name" value="GmrSD_N"/>
    <property type="match status" value="1"/>
</dbReference>
<evidence type="ECO:0000259" key="1">
    <source>
        <dbReference type="Pfam" id="PF03235"/>
    </source>
</evidence>
<dbReference type="InterPro" id="IPR004919">
    <property type="entry name" value="GmrSD_N"/>
</dbReference>
<proteinExistence type="predicted"/>
<dbReference type="Proteomes" id="UP000774130">
    <property type="component" value="Unassembled WGS sequence"/>
</dbReference>
<feature type="domain" description="GmrSD restriction endonucleases N-terminal" evidence="1">
    <location>
        <begin position="8"/>
        <end position="150"/>
    </location>
</feature>
<name>A0ABS6T974_9ENTE</name>
<dbReference type="PANTHER" id="PTHR39639">
    <property type="entry name" value="CHROMOSOME 16, WHOLE GENOME SHOTGUN SEQUENCE"/>
    <property type="match status" value="1"/>
</dbReference>
<reference evidence="2 3" key="1">
    <citation type="submission" date="2021-06" db="EMBL/GenBank/DDBJ databases">
        <title>Enterococcus alishanensis sp. nov., a novel lactic acid bacterium isolated from fresh coffee beans.</title>
        <authorList>
            <person name="Chen Y.-S."/>
        </authorList>
    </citation>
    <scope>NUCLEOTIDE SEQUENCE [LARGE SCALE GENOMIC DNA]</scope>
    <source>
        <strain evidence="2 3">ALS3</strain>
    </source>
</reference>
<evidence type="ECO:0000313" key="3">
    <source>
        <dbReference type="Proteomes" id="UP000774130"/>
    </source>
</evidence>
<organism evidence="2 3">
    <name type="scientific">Enterococcus alishanensis</name>
    <dbReference type="NCBI Taxonomy" id="1303817"/>
    <lineage>
        <taxon>Bacteria</taxon>
        <taxon>Bacillati</taxon>
        <taxon>Bacillota</taxon>
        <taxon>Bacilli</taxon>
        <taxon>Lactobacillales</taxon>
        <taxon>Enterococcaceae</taxon>
        <taxon>Enterococcus</taxon>
    </lineage>
</organism>
<dbReference type="PANTHER" id="PTHR39639:SF1">
    <property type="entry name" value="DUF262 DOMAIN-CONTAINING PROTEIN"/>
    <property type="match status" value="1"/>
</dbReference>
<gene>
    <name evidence="2" type="ORF">KUA55_02100</name>
</gene>
<accession>A0ABS6T974</accession>
<protein>
    <submittedName>
        <fullName evidence="2">DUF262 domain-containing protein</fullName>
    </submittedName>
</protein>
<keyword evidence="3" id="KW-1185">Reference proteome</keyword>